<evidence type="ECO:0000313" key="3">
    <source>
        <dbReference type="Proteomes" id="UP001305521"/>
    </source>
</evidence>
<reference evidence="2 3" key="1">
    <citation type="submission" date="2023-11" db="EMBL/GenBank/DDBJ databases">
        <title>Arctic aerobic anoxygenic photoheterotroph Sediminicoccus rosea KRV36 adapts its photosynthesis to long days of polar summer.</title>
        <authorList>
            <person name="Tomasch J."/>
            <person name="Kopejtka K."/>
            <person name="Bily T."/>
            <person name="Gardiner A.T."/>
            <person name="Gardian Z."/>
            <person name="Shivaramu S."/>
            <person name="Koblizek M."/>
            <person name="Engelhardt F."/>
            <person name="Kaftan D."/>
        </authorList>
    </citation>
    <scope>NUCLEOTIDE SEQUENCE [LARGE SCALE GENOMIC DNA]</scope>
    <source>
        <strain evidence="2 3">R-30</strain>
    </source>
</reference>
<dbReference type="InterPro" id="IPR036388">
    <property type="entry name" value="WH-like_DNA-bd_sf"/>
</dbReference>
<accession>A0ABZ0PMH0</accession>
<evidence type="ECO:0000259" key="1">
    <source>
        <dbReference type="PROSITE" id="PS50995"/>
    </source>
</evidence>
<dbReference type="Pfam" id="PF12802">
    <property type="entry name" value="MarR_2"/>
    <property type="match status" value="1"/>
</dbReference>
<evidence type="ECO:0000313" key="2">
    <source>
        <dbReference type="EMBL" id="WPB86750.1"/>
    </source>
</evidence>
<dbReference type="SUPFAM" id="SSF46785">
    <property type="entry name" value="Winged helix' DNA-binding domain"/>
    <property type="match status" value="1"/>
</dbReference>
<dbReference type="EMBL" id="CP137852">
    <property type="protein sequence ID" value="WPB86750.1"/>
    <property type="molecule type" value="Genomic_DNA"/>
</dbReference>
<dbReference type="InterPro" id="IPR000835">
    <property type="entry name" value="HTH_MarR-typ"/>
</dbReference>
<dbReference type="RefSeq" id="WP_318650718.1">
    <property type="nucleotide sequence ID" value="NZ_CP137852.1"/>
</dbReference>
<gene>
    <name evidence="2" type="ORF">R9Z33_07680</name>
</gene>
<proteinExistence type="predicted"/>
<dbReference type="InterPro" id="IPR036390">
    <property type="entry name" value="WH_DNA-bd_sf"/>
</dbReference>
<keyword evidence="3" id="KW-1185">Reference proteome</keyword>
<organism evidence="2 3">
    <name type="scientific">Sediminicoccus rosea</name>
    <dbReference type="NCBI Taxonomy" id="1225128"/>
    <lineage>
        <taxon>Bacteria</taxon>
        <taxon>Pseudomonadati</taxon>
        <taxon>Pseudomonadota</taxon>
        <taxon>Alphaproteobacteria</taxon>
        <taxon>Acetobacterales</taxon>
        <taxon>Roseomonadaceae</taxon>
        <taxon>Sediminicoccus</taxon>
    </lineage>
</organism>
<protein>
    <submittedName>
        <fullName evidence="2">MarR family transcriptional regulator</fullName>
    </submittedName>
</protein>
<sequence>MDHLDLVLAQWARERPDLDTGPMGLIGRVLRLSRHLMREMEATLASHGLNFASFDVLATLRRAGPPFALSPNDLLGTMMITSGTMTHRVDQLEKAGHVRRKPNPEDGRSVLITLTPAGRALVDRVLGAHVATQARLVAGLGPAERAALGPLLSAWLAALEPPPEALSQSA</sequence>
<dbReference type="PANTHER" id="PTHR33164">
    <property type="entry name" value="TRANSCRIPTIONAL REGULATOR, MARR FAMILY"/>
    <property type="match status" value="1"/>
</dbReference>
<dbReference type="InterPro" id="IPR039422">
    <property type="entry name" value="MarR/SlyA-like"/>
</dbReference>
<dbReference type="Gene3D" id="1.10.10.10">
    <property type="entry name" value="Winged helix-like DNA-binding domain superfamily/Winged helix DNA-binding domain"/>
    <property type="match status" value="1"/>
</dbReference>
<dbReference type="SMART" id="SM00347">
    <property type="entry name" value="HTH_MARR"/>
    <property type="match status" value="1"/>
</dbReference>
<dbReference type="PRINTS" id="PR00598">
    <property type="entry name" value="HTHMARR"/>
</dbReference>
<dbReference type="PANTHER" id="PTHR33164:SF104">
    <property type="entry name" value="TRANSCRIPTIONAL REGULATORY PROTEIN"/>
    <property type="match status" value="1"/>
</dbReference>
<dbReference type="Proteomes" id="UP001305521">
    <property type="component" value="Chromosome"/>
</dbReference>
<dbReference type="PROSITE" id="PS50995">
    <property type="entry name" value="HTH_MARR_2"/>
    <property type="match status" value="1"/>
</dbReference>
<name>A0ABZ0PMH0_9PROT</name>
<feature type="domain" description="HTH marR-type" evidence="1">
    <location>
        <begin position="22"/>
        <end position="157"/>
    </location>
</feature>